<dbReference type="EMBL" id="LXQA010007511">
    <property type="protein sequence ID" value="MCH84872.1"/>
    <property type="molecule type" value="Genomic_DNA"/>
</dbReference>
<name>A0A392MBI9_9FABA</name>
<proteinExistence type="predicted"/>
<comment type="caution">
    <text evidence="1">The sequence shown here is derived from an EMBL/GenBank/DDBJ whole genome shotgun (WGS) entry which is preliminary data.</text>
</comment>
<sequence length="91" mass="10262">MLATLSLADKNGMIHKAICAIILCLCDKVIPEATILTQFNKIIDDLKNIKVKLDDENKNLILLSSLPRSFELYKDALLYGKEDNITLEEVQ</sequence>
<keyword evidence="2" id="KW-1185">Reference proteome</keyword>
<dbReference type="Proteomes" id="UP000265520">
    <property type="component" value="Unassembled WGS sequence"/>
</dbReference>
<gene>
    <name evidence="1" type="ORF">A2U01_0005709</name>
</gene>
<organism evidence="1 2">
    <name type="scientific">Trifolium medium</name>
    <dbReference type="NCBI Taxonomy" id="97028"/>
    <lineage>
        <taxon>Eukaryota</taxon>
        <taxon>Viridiplantae</taxon>
        <taxon>Streptophyta</taxon>
        <taxon>Embryophyta</taxon>
        <taxon>Tracheophyta</taxon>
        <taxon>Spermatophyta</taxon>
        <taxon>Magnoliopsida</taxon>
        <taxon>eudicotyledons</taxon>
        <taxon>Gunneridae</taxon>
        <taxon>Pentapetalae</taxon>
        <taxon>rosids</taxon>
        <taxon>fabids</taxon>
        <taxon>Fabales</taxon>
        <taxon>Fabaceae</taxon>
        <taxon>Papilionoideae</taxon>
        <taxon>50 kb inversion clade</taxon>
        <taxon>NPAAA clade</taxon>
        <taxon>Hologalegina</taxon>
        <taxon>IRL clade</taxon>
        <taxon>Trifolieae</taxon>
        <taxon>Trifolium</taxon>
    </lineage>
</organism>
<dbReference type="AlphaFoldDB" id="A0A392MBI9"/>
<dbReference type="Pfam" id="PF14223">
    <property type="entry name" value="Retrotran_gag_2"/>
    <property type="match status" value="1"/>
</dbReference>
<reference evidence="1 2" key="1">
    <citation type="journal article" date="2018" name="Front. Plant Sci.">
        <title>Red Clover (Trifolium pratense) and Zigzag Clover (T. medium) - A Picture of Genomic Similarities and Differences.</title>
        <authorList>
            <person name="Dluhosova J."/>
            <person name="Istvanek J."/>
            <person name="Nedelnik J."/>
            <person name="Repkova J."/>
        </authorList>
    </citation>
    <scope>NUCLEOTIDE SEQUENCE [LARGE SCALE GENOMIC DNA]</scope>
    <source>
        <strain evidence="2">cv. 10/8</strain>
        <tissue evidence="1">Leaf</tissue>
    </source>
</reference>
<evidence type="ECO:0000313" key="1">
    <source>
        <dbReference type="EMBL" id="MCH84872.1"/>
    </source>
</evidence>
<accession>A0A392MBI9</accession>
<evidence type="ECO:0000313" key="2">
    <source>
        <dbReference type="Proteomes" id="UP000265520"/>
    </source>
</evidence>
<protein>
    <submittedName>
        <fullName evidence="1">Cytochrome P450</fullName>
    </submittedName>
</protein>